<dbReference type="EMBL" id="JAACJN010000070">
    <property type="protein sequence ID" value="KAF5379358.1"/>
    <property type="molecule type" value="Genomic_DNA"/>
</dbReference>
<protein>
    <submittedName>
        <fullName evidence="1">Uncharacterized protein</fullName>
    </submittedName>
</protein>
<name>A0A8H5M3C1_9AGAR</name>
<sequence length="95" mass="11140">MFARLFRRIVVVGHRRPLQHQQYGRRLNSTFPADKLLEALEMMAESSRTLPPVRPEFERESFWRAYLFSKQIIMYLAARPPTEAETFAAVSVTLL</sequence>
<dbReference type="OrthoDB" id="2896625at2759"/>
<dbReference type="AlphaFoldDB" id="A0A8H5M3C1"/>
<evidence type="ECO:0000313" key="1">
    <source>
        <dbReference type="EMBL" id="KAF5379358.1"/>
    </source>
</evidence>
<comment type="caution">
    <text evidence="1">The sequence shown here is derived from an EMBL/GenBank/DDBJ whole genome shotgun (WGS) entry which is preliminary data.</text>
</comment>
<gene>
    <name evidence="1" type="ORF">D9757_007677</name>
</gene>
<evidence type="ECO:0000313" key="2">
    <source>
        <dbReference type="Proteomes" id="UP000518752"/>
    </source>
</evidence>
<keyword evidence="2" id="KW-1185">Reference proteome</keyword>
<reference evidence="1 2" key="1">
    <citation type="journal article" date="2020" name="ISME J.">
        <title>Uncovering the hidden diversity of litter-decomposition mechanisms in mushroom-forming fungi.</title>
        <authorList>
            <person name="Floudas D."/>
            <person name="Bentzer J."/>
            <person name="Ahren D."/>
            <person name="Johansson T."/>
            <person name="Persson P."/>
            <person name="Tunlid A."/>
        </authorList>
    </citation>
    <scope>NUCLEOTIDE SEQUENCE [LARGE SCALE GENOMIC DNA]</scope>
    <source>
        <strain evidence="1 2">CBS 406.79</strain>
    </source>
</reference>
<dbReference type="Proteomes" id="UP000518752">
    <property type="component" value="Unassembled WGS sequence"/>
</dbReference>
<proteinExistence type="predicted"/>
<accession>A0A8H5M3C1</accession>
<organism evidence="1 2">
    <name type="scientific">Collybiopsis confluens</name>
    <dbReference type="NCBI Taxonomy" id="2823264"/>
    <lineage>
        <taxon>Eukaryota</taxon>
        <taxon>Fungi</taxon>
        <taxon>Dikarya</taxon>
        <taxon>Basidiomycota</taxon>
        <taxon>Agaricomycotina</taxon>
        <taxon>Agaricomycetes</taxon>
        <taxon>Agaricomycetidae</taxon>
        <taxon>Agaricales</taxon>
        <taxon>Marasmiineae</taxon>
        <taxon>Omphalotaceae</taxon>
        <taxon>Collybiopsis</taxon>
    </lineage>
</organism>